<dbReference type="InterPro" id="IPR036640">
    <property type="entry name" value="ABC1_TM_sf"/>
</dbReference>
<dbReference type="GO" id="GO:0016887">
    <property type="term" value="F:ATP hydrolysis activity"/>
    <property type="evidence" value="ECO:0007669"/>
    <property type="project" value="InterPro"/>
</dbReference>
<dbReference type="GO" id="GO:0006635">
    <property type="term" value="P:fatty acid beta-oxidation"/>
    <property type="evidence" value="ECO:0007669"/>
    <property type="project" value="TreeGrafter"/>
</dbReference>
<evidence type="ECO:0000256" key="9">
    <source>
        <dbReference type="SAM" id="Phobius"/>
    </source>
</evidence>
<keyword evidence="8 9" id="KW-0472">Membrane</keyword>
<evidence type="ECO:0000259" key="10">
    <source>
        <dbReference type="PROSITE" id="PS50893"/>
    </source>
</evidence>
<proteinExistence type="evidence at transcript level"/>
<dbReference type="Gene3D" id="3.40.50.300">
    <property type="entry name" value="P-loop containing nucleotide triphosphate hydrolases"/>
    <property type="match status" value="1"/>
</dbReference>
<dbReference type="GO" id="GO:0042760">
    <property type="term" value="P:very long-chain fatty acid catabolic process"/>
    <property type="evidence" value="ECO:0007669"/>
    <property type="project" value="TreeGrafter"/>
</dbReference>
<dbReference type="FunFam" id="3.40.50.300:FF:000636">
    <property type="entry name" value="ATP-binding cassette sub-family D member 3"/>
    <property type="match status" value="1"/>
</dbReference>
<name>A0A0K8TRC7_TABBR</name>
<feature type="transmembrane region" description="Helical" evidence="9">
    <location>
        <begin position="144"/>
        <end position="166"/>
    </location>
</feature>
<organism evidence="12">
    <name type="scientific">Tabanus bromius</name>
    <name type="common">Band-eyed brown horse fly</name>
    <dbReference type="NCBI Taxonomy" id="304241"/>
    <lineage>
        <taxon>Eukaryota</taxon>
        <taxon>Metazoa</taxon>
        <taxon>Ecdysozoa</taxon>
        <taxon>Arthropoda</taxon>
        <taxon>Hexapoda</taxon>
        <taxon>Insecta</taxon>
        <taxon>Pterygota</taxon>
        <taxon>Neoptera</taxon>
        <taxon>Endopterygota</taxon>
        <taxon>Diptera</taxon>
        <taxon>Brachycera</taxon>
        <taxon>Tabanomorpha</taxon>
        <taxon>Tabanoidea</taxon>
        <taxon>Tabanidae</taxon>
        <taxon>Tabanus</taxon>
    </lineage>
</organism>
<dbReference type="GO" id="GO:0005524">
    <property type="term" value="F:ATP binding"/>
    <property type="evidence" value="ECO:0007669"/>
    <property type="project" value="UniProtKB-KW"/>
</dbReference>
<dbReference type="GO" id="GO:0005324">
    <property type="term" value="F:long-chain fatty acid transmembrane transporter activity"/>
    <property type="evidence" value="ECO:0007669"/>
    <property type="project" value="TreeGrafter"/>
</dbReference>
<feature type="transmembrane region" description="Helical" evidence="9">
    <location>
        <begin position="186"/>
        <end position="206"/>
    </location>
</feature>
<evidence type="ECO:0000259" key="11">
    <source>
        <dbReference type="PROSITE" id="PS50929"/>
    </source>
</evidence>
<dbReference type="CDD" id="cd03223">
    <property type="entry name" value="ABCD_peroxisomal_ALDP"/>
    <property type="match status" value="1"/>
</dbReference>
<dbReference type="EMBL" id="GDAI01000917">
    <property type="protein sequence ID" value="JAI16686.1"/>
    <property type="molecule type" value="mRNA"/>
</dbReference>
<dbReference type="InterPro" id="IPR011527">
    <property type="entry name" value="ABC1_TM_dom"/>
</dbReference>
<comment type="similarity">
    <text evidence="2">Belongs to the ABC transporter superfamily. ABCD family. Peroxisomal fatty acyl CoA transporter (TC 3.A.1.203) subfamily.</text>
</comment>
<dbReference type="SMART" id="SM00382">
    <property type="entry name" value="AAA"/>
    <property type="match status" value="1"/>
</dbReference>
<evidence type="ECO:0000256" key="7">
    <source>
        <dbReference type="ARBA" id="ARBA00022989"/>
    </source>
</evidence>
<dbReference type="PANTHER" id="PTHR11384">
    <property type="entry name" value="ATP-BINDING CASSETTE, SUB-FAMILY D MEMBER"/>
    <property type="match status" value="1"/>
</dbReference>
<dbReference type="SUPFAM" id="SSF52540">
    <property type="entry name" value="P-loop containing nucleoside triphosphate hydrolases"/>
    <property type="match status" value="1"/>
</dbReference>
<feature type="domain" description="ABC transmembrane type-1" evidence="11">
    <location>
        <begin position="150"/>
        <end position="454"/>
    </location>
</feature>
<dbReference type="GO" id="GO:0140359">
    <property type="term" value="F:ABC-type transporter activity"/>
    <property type="evidence" value="ECO:0007669"/>
    <property type="project" value="InterPro"/>
</dbReference>
<keyword evidence="5" id="KW-0547">Nucleotide-binding</keyword>
<dbReference type="InterPro" id="IPR003439">
    <property type="entry name" value="ABC_transporter-like_ATP-bd"/>
</dbReference>
<dbReference type="PROSITE" id="PS50929">
    <property type="entry name" value="ABC_TM1F"/>
    <property type="match status" value="1"/>
</dbReference>
<evidence type="ECO:0000256" key="8">
    <source>
        <dbReference type="ARBA" id="ARBA00023136"/>
    </source>
</evidence>
<dbReference type="PANTHER" id="PTHR11384:SF67">
    <property type="entry name" value="ATP-BINDING CASSETTE SUB-FAMILY D MEMBER 1"/>
    <property type="match status" value="1"/>
</dbReference>
<dbReference type="InterPro" id="IPR017871">
    <property type="entry name" value="ABC_transporter-like_CS"/>
</dbReference>
<keyword evidence="6" id="KW-0067">ATP-binding</keyword>
<dbReference type="InterPro" id="IPR003593">
    <property type="entry name" value="AAA+_ATPase"/>
</dbReference>
<evidence type="ECO:0000256" key="1">
    <source>
        <dbReference type="ARBA" id="ARBA00004585"/>
    </source>
</evidence>
<evidence type="ECO:0000256" key="3">
    <source>
        <dbReference type="ARBA" id="ARBA00022448"/>
    </source>
</evidence>
<dbReference type="PROSITE" id="PS00211">
    <property type="entry name" value="ABC_TRANSPORTER_1"/>
    <property type="match status" value="1"/>
</dbReference>
<evidence type="ECO:0000313" key="12">
    <source>
        <dbReference type="EMBL" id="JAI16686.1"/>
    </source>
</evidence>
<dbReference type="Pfam" id="PF00005">
    <property type="entry name" value="ABC_tran"/>
    <property type="match status" value="1"/>
</dbReference>
<sequence>MAVLSKIIHKTLPKYEELSYGKEAFSKGLVGFAIFVYTLKLSYPVLRRRLKRTSAGTADGDSNSSKDDFGTQNKLDFCKDIKNNNNSVESKFLEENVQEKIAKAEKLLAKNKQQTQPGMNIEFLFNLKRLIEIMIPRPVCHESGLLGIHTLCLVSRTFLSIYVAALEGAIVKFIVRKDVKNFAWMLLKWFGIAVPATFVNSMIRYLENRLALAFRTRLVRYSYRLYFKNQNYYRVSNLDSRIENADHRLTEDISVFATSVAHLYGHLTKPCFDLLLIGLALMRSSQKMRANIFSGPLLAFIVISTTAHILRVVSPKFGMLISEEANRYGYLRHIHSRIITNAEEIAFYGGHKVELIQLREAYNRLANQMNTVFSQKLWFVMLEQFFMKYVWSGTGMVMVSLPILTTNYAKDTYGIDVGTKVSERTQYLTTARNLLISAADAIERLMSSYKEIVALAGYTHRVAGMIEVLEETAQGIYVKPIVEGSRSTDGILQFRNGQPIAKGQFVYTDNDAIILNNVPIVTPNCDIIVPSLSLTIEPGMHLLITGPNGCGKSSLFRILSGLWPIYGGELHMPRLIEGKPHMFYIPQRPYMSIGSLCDQIIYPDTREDMIQKNIAECQLREILKMVSLEHIALRDSFDVIKDWKDILSGGEKQRMAIARLFYHKPKYALLDECTSAVSIDVESSIYETAKKLGITLLTITHRPTLWKFHSHILEFDGQGNYRFRRLEGENATASFKSDLSS</sequence>
<dbReference type="Pfam" id="PF06472">
    <property type="entry name" value="ABC_membrane_2"/>
    <property type="match status" value="1"/>
</dbReference>
<dbReference type="SUPFAM" id="SSF90123">
    <property type="entry name" value="ABC transporter transmembrane region"/>
    <property type="match status" value="1"/>
</dbReference>
<feature type="domain" description="ABC transporter" evidence="10">
    <location>
        <begin position="513"/>
        <end position="741"/>
    </location>
</feature>
<evidence type="ECO:0000256" key="6">
    <source>
        <dbReference type="ARBA" id="ARBA00022840"/>
    </source>
</evidence>
<dbReference type="InterPro" id="IPR027417">
    <property type="entry name" value="P-loop_NTPase"/>
</dbReference>
<accession>A0A0K8TRC7</accession>
<reference evidence="12" key="1">
    <citation type="journal article" date="2015" name="Insect Biochem. Mol. Biol.">
        <title>An insight into the sialome of the horse fly, Tabanus bromius.</title>
        <authorList>
            <person name="Ribeiro J.M."/>
            <person name="Kazimirova M."/>
            <person name="Takac P."/>
            <person name="Andersen J.F."/>
            <person name="Francischetti I.M."/>
        </authorList>
    </citation>
    <scope>NUCLEOTIDE SEQUENCE</scope>
</reference>
<dbReference type="GO" id="GO:0007031">
    <property type="term" value="P:peroxisome organization"/>
    <property type="evidence" value="ECO:0007669"/>
    <property type="project" value="TreeGrafter"/>
</dbReference>
<dbReference type="AlphaFoldDB" id="A0A0K8TRC7"/>
<keyword evidence="7 9" id="KW-1133">Transmembrane helix</keyword>
<dbReference type="GO" id="GO:0015910">
    <property type="term" value="P:long-chain fatty acid import into peroxisome"/>
    <property type="evidence" value="ECO:0007669"/>
    <property type="project" value="TreeGrafter"/>
</dbReference>
<dbReference type="PROSITE" id="PS50893">
    <property type="entry name" value="ABC_TRANSPORTER_2"/>
    <property type="match status" value="1"/>
</dbReference>
<keyword evidence="3" id="KW-0813">Transport</keyword>
<evidence type="ECO:0000256" key="4">
    <source>
        <dbReference type="ARBA" id="ARBA00022692"/>
    </source>
</evidence>
<comment type="subcellular location">
    <subcellularLocation>
        <location evidence="1">Peroxisome membrane</location>
        <topology evidence="1">Multi-pass membrane protein</topology>
    </subcellularLocation>
</comment>
<keyword evidence="4 9" id="KW-0812">Transmembrane</keyword>
<evidence type="ECO:0000256" key="5">
    <source>
        <dbReference type="ARBA" id="ARBA00022741"/>
    </source>
</evidence>
<protein>
    <submittedName>
        <fullName evidence="12">Putative long-chain acyl-coa transporter</fullName>
    </submittedName>
</protein>
<dbReference type="GO" id="GO:0005778">
    <property type="term" value="C:peroxisomal membrane"/>
    <property type="evidence" value="ECO:0007669"/>
    <property type="project" value="UniProtKB-SubCell"/>
</dbReference>
<feature type="transmembrane region" description="Helical" evidence="9">
    <location>
        <begin position="290"/>
        <end position="310"/>
    </location>
</feature>
<feature type="transmembrane region" description="Helical" evidence="9">
    <location>
        <begin position="24"/>
        <end position="43"/>
    </location>
</feature>
<dbReference type="InterPro" id="IPR050835">
    <property type="entry name" value="ABC_transporter_sub-D"/>
</dbReference>
<evidence type="ECO:0000256" key="2">
    <source>
        <dbReference type="ARBA" id="ARBA00008575"/>
    </source>
</evidence>